<dbReference type="InterPro" id="IPR036388">
    <property type="entry name" value="WH-like_DNA-bd_sf"/>
</dbReference>
<evidence type="ECO:0000256" key="1">
    <source>
        <dbReference type="SAM" id="MobiDB-lite"/>
    </source>
</evidence>
<sequence length="97" mass="10974">MTATDELVQDLPPSAKLVLKVLEYNGGLTQKQIVENSRLSQRTVRDALDRLQEADVVEKDIYIPDARQNLYRLSIEDESEAETDEQEQAAEAEVVLD</sequence>
<dbReference type="InterPro" id="IPR036390">
    <property type="entry name" value="WH_DNA-bd_sf"/>
</dbReference>
<accession>A0ABD5NI15</accession>
<proteinExistence type="predicted"/>
<dbReference type="Proteomes" id="UP001595660">
    <property type="component" value="Unassembled WGS sequence"/>
</dbReference>
<evidence type="ECO:0000313" key="3">
    <source>
        <dbReference type="Proteomes" id="UP001595660"/>
    </source>
</evidence>
<feature type="region of interest" description="Disordered" evidence="1">
    <location>
        <begin position="78"/>
        <end position="97"/>
    </location>
</feature>
<dbReference type="GeneID" id="69118147"/>
<dbReference type="Gene3D" id="1.10.10.10">
    <property type="entry name" value="Winged helix-like DNA-binding domain superfamily/Winged helix DNA-binding domain"/>
    <property type="match status" value="1"/>
</dbReference>
<keyword evidence="3" id="KW-1185">Reference proteome</keyword>
<dbReference type="SUPFAM" id="SSF46785">
    <property type="entry name" value="Winged helix' DNA-binding domain"/>
    <property type="match status" value="1"/>
</dbReference>
<dbReference type="EMBL" id="JBHRWN010000002">
    <property type="protein sequence ID" value="MFC3478838.1"/>
    <property type="molecule type" value="Genomic_DNA"/>
</dbReference>
<dbReference type="RefSeq" id="WP_232569689.1">
    <property type="nucleotide sequence ID" value="NZ_CP089466.1"/>
</dbReference>
<name>A0ABD5NI15_9EURY</name>
<comment type="caution">
    <text evidence="2">The sequence shown here is derived from an EMBL/GenBank/DDBJ whole genome shotgun (WGS) entry which is preliminary data.</text>
</comment>
<reference evidence="2 3" key="1">
    <citation type="journal article" date="2019" name="Int. J. Syst. Evol. Microbiol.">
        <title>The Global Catalogue of Microorganisms (GCM) 10K type strain sequencing project: providing services to taxonomists for standard genome sequencing and annotation.</title>
        <authorList>
            <consortium name="The Broad Institute Genomics Platform"/>
            <consortium name="The Broad Institute Genome Sequencing Center for Infectious Disease"/>
            <person name="Wu L."/>
            <person name="Ma J."/>
        </authorList>
    </citation>
    <scope>NUCLEOTIDE SEQUENCE [LARGE SCALE GENOMIC DNA]</scope>
    <source>
        <strain evidence="2 3">CGMCC 1.12562</strain>
    </source>
</reference>
<organism evidence="2 3">
    <name type="scientific">Halobacterium litoreum</name>
    <dbReference type="NCBI Taxonomy" id="2039234"/>
    <lineage>
        <taxon>Archaea</taxon>
        <taxon>Methanobacteriati</taxon>
        <taxon>Methanobacteriota</taxon>
        <taxon>Stenosarchaea group</taxon>
        <taxon>Halobacteria</taxon>
        <taxon>Halobacteriales</taxon>
        <taxon>Halobacteriaceae</taxon>
        <taxon>Halobacterium</taxon>
    </lineage>
</organism>
<gene>
    <name evidence="2" type="ORF">ACFOKC_13995</name>
</gene>
<evidence type="ECO:0000313" key="2">
    <source>
        <dbReference type="EMBL" id="MFC3478838.1"/>
    </source>
</evidence>
<dbReference type="Pfam" id="PF13412">
    <property type="entry name" value="HTH_24"/>
    <property type="match status" value="1"/>
</dbReference>
<protein>
    <submittedName>
        <fullName evidence="2">MarR family transcriptional regulator</fullName>
    </submittedName>
</protein>
<dbReference type="AlphaFoldDB" id="A0ABD5NI15"/>